<reference evidence="3 4" key="1">
    <citation type="submission" date="2020-02" db="EMBL/GenBank/DDBJ databases">
        <authorList>
            <person name="Zheng R.K."/>
            <person name="Sun C.M."/>
        </authorList>
    </citation>
    <scope>NUCLEOTIDE SEQUENCE [LARGE SCALE GENOMIC DNA]</scope>
    <source>
        <strain evidence="4">rifampicinis</strain>
    </source>
</reference>
<keyword evidence="4" id="KW-1185">Reference proteome</keyword>
<evidence type="ECO:0000256" key="1">
    <source>
        <dbReference type="SAM" id="Phobius"/>
    </source>
</evidence>
<dbReference type="RefSeq" id="WP_195169605.1">
    <property type="nucleotide sequence ID" value="NZ_CP062983.1"/>
</dbReference>
<organism evidence="3 4">
    <name type="scientific">Phototrophicus methaneseepsis</name>
    <dbReference type="NCBI Taxonomy" id="2710758"/>
    <lineage>
        <taxon>Bacteria</taxon>
        <taxon>Bacillati</taxon>
        <taxon>Chloroflexota</taxon>
        <taxon>Candidatus Thermofontia</taxon>
        <taxon>Phototrophicales</taxon>
        <taxon>Phototrophicaceae</taxon>
        <taxon>Phototrophicus</taxon>
    </lineage>
</organism>
<proteinExistence type="predicted"/>
<keyword evidence="3" id="KW-0808">Transferase</keyword>
<evidence type="ECO:0000313" key="4">
    <source>
        <dbReference type="Proteomes" id="UP000594468"/>
    </source>
</evidence>
<dbReference type="Proteomes" id="UP000594468">
    <property type="component" value="Chromosome"/>
</dbReference>
<dbReference type="Gene3D" id="3.40.50.150">
    <property type="entry name" value="Vaccinia Virus protein VP39"/>
    <property type="match status" value="1"/>
</dbReference>
<dbReference type="InterPro" id="IPR013216">
    <property type="entry name" value="Methyltransf_11"/>
</dbReference>
<keyword evidence="1" id="KW-0472">Membrane</keyword>
<evidence type="ECO:0000313" key="3">
    <source>
        <dbReference type="EMBL" id="QPC81533.1"/>
    </source>
</evidence>
<accession>A0A7S8E743</accession>
<keyword evidence="1" id="KW-1133">Transmembrane helix</keyword>
<name>A0A7S8E743_9CHLR</name>
<dbReference type="KEGG" id="pmet:G4Y79_17820"/>
<dbReference type="GO" id="GO:0008757">
    <property type="term" value="F:S-adenosylmethionine-dependent methyltransferase activity"/>
    <property type="evidence" value="ECO:0007669"/>
    <property type="project" value="InterPro"/>
</dbReference>
<keyword evidence="1" id="KW-0812">Transmembrane</keyword>
<evidence type="ECO:0000259" key="2">
    <source>
        <dbReference type="Pfam" id="PF08241"/>
    </source>
</evidence>
<dbReference type="InterPro" id="IPR029063">
    <property type="entry name" value="SAM-dependent_MTases_sf"/>
</dbReference>
<dbReference type="PANTHER" id="PTHR43591">
    <property type="entry name" value="METHYLTRANSFERASE"/>
    <property type="match status" value="1"/>
</dbReference>
<feature type="transmembrane region" description="Helical" evidence="1">
    <location>
        <begin position="6"/>
        <end position="23"/>
    </location>
</feature>
<keyword evidence="3" id="KW-0489">Methyltransferase</keyword>
<dbReference type="Pfam" id="PF08241">
    <property type="entry name" value="Methyltransf_11"/>
    <property type="match status" value="1"/>
</dbReference>
<gene>
    <name evidence="3" type="ORF">G4Y79_17820</name>
</gene>
<dbReference type="AlphaFoldDB" id="A0A7S8E743"/>
<feature type="domain" description="Methyltransferase type 11" evidence="2">
    <location>
        <begin position="78"/>
        <end position="177"/>
    </location>
</feature>
<protein>
    <submittedName>
        <fullName evidence="3">Methyltransferase domain-containing protein</fullName>
    </submittedName>
</protein>
<sequence>MTPLVSILILVFIVGFAAWWLLIDTEGVYLGRRMVIWLYDVYASRYDNIKQYDDVEEHLFLAQPLLTQLAPHTDPMVLDIATGTGRIPLALCQHARFEGQIIALDYSRKMLSQASAKLAEEHFSDYVTLLWGNGAELPFPENSFDLVTCMEALEFMPDPEAALAEIIRPLRPGGLLLTTRRINTYMPGRLWDEEQMRVHLEENGIIGSNFQSWHTDYDLVWGLKAGKSDFIGAQPPEQRLCCPNCGQQGFAVTPTGWQCDHCGKTMPLLEGGILDVLHLR</sequence>
<dbReference type="GO" id="GO:0032259">
    <property type="term" value="P:methylation"/>
    <property type="evidence" value="ECO:0007669"/>
    <property type="project" value="UniProtKB-KW"/>
</dbReference>
<dbReference type="CDD" id="cd02440">
    <property type="entry name" value="AdoMet_MTases"/>
    <property type="match status" value="1"/>
</dbReference>
<dbReference type="SUPFAM" id="SSF53335">
    <property type="entry name" value="S-adenosyl-L-methionine-dependent methyltransferases"/>
    <property type="match status" value="1"/>
</dbReference>
<dbReference type="EMBL" id="CP062983">
    <property type="protein sequence ID" value="QPC81533.1"/>
    <property type="molecule type" value="Genomic_DNA"/>
</dbReference>